<feature type="transmembrane region" description="Helical" evidence="1">
    <location>
        <begin position="136"/>
        <end position="153"/>
    </location>
</feature>
<keyword evidence="1" id="KW-0472">Membrane</keyword>
<proteinExistence type="predicted"/>
<dbReference type="InterPro" id="IPR007354">
    <property type="entry name" value="CruF-like"/>
</dbReference>
<feature type="transmembrane region" description="Helical" evidence="1">
    <location>
        <begin position="42"/>
        <end position="61"/>
    </location>
</feature>
<organism evidence="2 3">
    <name type="scientific">Algoriphagus aquatilis</name>
    <dbReference type="NCBI Taxonomy" id="490186"/>
    <lineage>
        <taxon>Bacteria</taxon>
        <taxon>Pseudomonadati</taxon>
        <taxon>Bacteroidota</taxon>
        <taxon>Cytophagia</taxon>
        <taxon>Cytophagales</taxon>
        <taxon>Cyclobacteriaceae</taxon>
        <taxon>Algoriphagus</taxon>
    </lineage>
</organism>
<evidence type="ECO:0000256" key="1">
    <source>
        <dbReference type="SAM" id="Phobius"/>
    </source>
</evidence>
<comment type="caution">
    <text evidence="2">The sequence shown here is derived from an EMBL/GenBank/DDBJ whole genome shotgun (WGS) entry which is preliminary data.</text>
</comment>
<name>A0ABW0BV23_9BACT</name>
<protein>
    <submittedName>
        <fullName evidence="2">Carotenoid biosynthesis protein</fullName>
    </submittedName>
</protein>
<evidence type="ECO:0000313" key="3">
    <source>
        <dbReference type="Proteomes" id="UP001596163"/>
    </source>
</evidence>
<reference evidence="3" key="1">
    <citation type="journal article" date="2019" name="Int. J. Syst. Evol. Microbiol.">
        <title>The Global Catalogue of Microorganisms (GCM) 10K type strain sequencing project: providing services to taxonomists for standard genome sequencing and annotation.</title>
        <authorList>
            <consortium name="The Broad Institute Genomics Platform"/>
            <consortium name="The Broad Institute Genome Sequencing Center for Infectious Disease"/>
            <person name="Wu L."/>
            <person name="Ma J."/>
        </authorList>
    </citation>
    <scope>NUCLEOTIDE SEQUENCE [LARGE SCALE GENOMIC DNA]</scope>
    <source>
        <strain evidence="3">CGMCC 1.7030</strain>
    </source>
</reference>
<dbReference type="Pfam" id="PF04240">
    <property type="entry name" value="Caroten_synth"/>
    <property type="match status" value="1"/>
</dbReference>
<feature type="transmembrane region" description="Helical" evidence="1">
    <location>
        <begin position="110"/>
        <end position="129"/>
    </location>
</feature>
<gene>
    <name evidence="2" type="ORF">ACFPIK_08085</name>
</gene>
<dbReference type="RefSeq" id="WP_377914032.1">
    <property type="nucleotide sequence ID" value="NZ_JBHSKS010000004.1"/>
</dbReference>
<feature type="transmembrane region" description="Helical" evidence="1">
    <location>
        <begin position="173"/>
        <end position="189"/>
    </location>
</feature>
<evidence type="ECO:0000313" key="2">
    <source>
        <dbReference type="EMBL" id="MFC5191724.1"/>
    </source>
</evidence>
<feature type="transmembrane region" description="Helical" evidence="1">
    <location>
        <begin position="201"/>
        <end position="220"/>
    </location>
</feature>
<dbReference type="Proteomes" id="UP001596163">
    <property type="component" value="Unassembled WGS sequence"/>
</dbReference>
<keyword evidence="1" id="KW-0812">Transmembrane</keyword>
<sequence>MHKFNPERGKSKLSKELIGKIILVALHVVGVIGLSLPEYQELFLMLTPAHLLTTMVLMLLYHKGWNDAFPIFAAAAFWIGFGSEIIGIHTGYLYGDYVYGPTLGPKLWDVPLVIGVNWFILAYLTGSVFHKIPNDWYAAFLGATAMTALDYILEPVAVALEFWAWKWETIPVSNYLGWFGVSFLVHLIYRKANFEKSNPIAVFLLITWILFFTILNFTLIG</sequence>
<dbReference type="PANTHER" id="PTHR39419">
    <property type="entry name" value="SLL0814 PROTEIN"/>
    <property type="match status" value="1"/>
</dbReference>
<dbReference type="EMBL" id="JBHSKS010000004">
    <property type="protein sequence ID" value="MFC5191724.1"/>
    <property type="molecule type" value="Genomic_DNA"/>
</dbReference>
<feature type="transmembrane region" description="Helical" evidence="1">
    <location>
        <begin position="68"/>
        <end position="90"/>
    </location>
</feature>
<keyword evidence="3" id="KW-1185">Reference proteome</keyword>
<dbReference type="PANTHER" id="PTHR39419:SF1">
    <property type="entry name" value="SLL0814 PROTEIN"/>
    <property type="match status" value="1"/>
</dbReference>
<keyword evidence="1" id="KW-1133">Transmembrane helix</keyword>
<accession>A0ABW0BV23</accession>
<feature type="transmembrane region" description="Helical" evidence="1">
    <location>
        <begin position="17"/>
        <end position="36"/>
    </location>
</feature>